<keyword evidence="1" id="KW-0489">Methyltransferase</keyword>
<dbReference type="SUPFAM" id="SSF53335">
    <property type="entry name" value="S-adenosyl-L-methionine-dependent methyltransferases"/>
    <property type="match status" value="1"/>
</dbReference>
<organism evidence="1 2">
    <name type="scientific">Sediminicoccus rosea</name>
    <dbReference type="NCBI Taxonomy" id="1225128"/>
    <lineage>
        <taxon>Bacteria</taxon>
        <taxon>Pseudomonadati</taxon>
        <taxon>Pseudomonadota</taxon>
        <taxon>Alphaproteobacteria</taxon>
        <taxon>Acetobacterales</taxon>
        <taxon>Roseomonadaceae</taxon>
        <taxon>Sediminicoccus</taxon>
    </lineage>
</organism>
<reference evidence="1 2" key="1">
    <citation type="submission" date="2023-11" db="EMBL/GenBank/DDBJ databases">
        <title>Arctic aerobic anoxygenic photoheterotroph Sediminicoccus rosea KRV36 adapts its photosynthesis to long days of polar summer.</title>
        <authorList>
            <person name="Tomasch J."/>
            <person name="Kopejtka K."/>
            <person name="Bily T."/>
            <person name="Gardiner A.T."/>
            <person name="Gardian Z."/>
            <person name="Shivaramu S."/>
            <person name="Koblizek M."/>
            <person name="Engelhardt F."/>
            <person name="Kaftan D."/>
        </authorList>
    </citation>
    <scope>NUCLEOTIDE SEQUENCE [LARGE SCALE GENOMIC DNA]</scope>
    <source>
        <strain evidence="1 2">R-30</strain>
    </source>
</reference>
<sequence length="235" mass="25497">MAVDPKSTTQVAAGGKAPPVCPCCGGTRFGPGPGGRMSRRGRPPTCLQCGSLERHRAGRQLIDTIRDRAAFKEFSLLDFGDIRVVAGGWFRSIETSAFGSPGAIDPQAIDRPDGSYGFIICYHVLTRVPDHRKALGELTRILSPDGLLVLAYPSPATRAETTDWGAPDPKQHGSYRILGRDFEPELSVCTAGAHVLAVKAVDPVTADDDLVYIVTKDFRWVRRILATKVEVRLLD</sequence>
<evidence type="ECO:0000313" key="1">
    <source>
        <dbReference type="EMBL" id="WPB84737.1"/>
    </source>
</evidence>
<dbReference type="GO" id="GO:0008168">
    <property type="term" value="F:methyltransferase activity"/>
    <property type="evidence" value="ECO:0007669"/>
    <property type="project" value="UniProtKB-KW"/>
</dbReference>
<dbReference type="RefSeq" id="WP_318648701.1">
    <property type="nucleotide sequence ID" value="NZ_CP137852.1"/>
</dbReference>
<dbReference type="Pfam" id="PF13489">
    <property type="entry name" value="Methyltransf_23"/>
    <property type="match status" value="1"/>
</dbReference>
<protein>
    <submittedName>
        <fullName evidence="1">Methyltransferase domain-containing protein</fullName>
    </submittedName>
</protein>
<accession>A0ABZ0PGJ8</accession>
<keyword evidence="2" id="KW-1185">Reference proteome</keyword>
<keyword evidence="1" id="KW-0808">Transferase</keyword>
<dbReference type="GO" id="GO:0032259">
    <property type="term" value="P:methylation"/>
    <property type="evidence" value="ECO:0007669"/>
    <property type="project" value="UniProtKB-KW"/>
</dbReference>
<dbReference type="InterPro" id="IPR029063">
    <property type="entry name" value="SAM-dependent_MTases_sf"/>
</dbReference>
<dbReference type="Gene3D" id="3.40.50.150">
    <property type="entry name" value="Vaccinia Virus protein VP39"/>
    <property type="match status" value="1"/>
</dbReference>
<dbReference type="EMBL" id="CP137852">
    <property type="protein sequence ID" value="WPB84737.1"/>
    <property type="molecule type" value="Genomic_DNA"/>
</dbReference>
<name>A0ABZ0PGJ8_9PROT</name>
<dbReference type="Proteomes" id="UP001305521">
    <property type="component" value="Chromosome"/>
</dbReference>
<evidence type="ECO:0000313" key="2">
    <source>
        <dbReference type="Proteomes" id="UP001305521"/>
    </source>
</evidence>
<proteinExistence type="predicted"/>
<gene>
    <name evidence="1" type="ORF">R9Z33_21920</name>
</gene>